<protein>
    <submittedName>
        <fullName evidence="1">Uncharacterized protein</fullName>
    </submittedName>
</protein>
<reference evidence="1" key="2">
    <citation type="journal article" date="2015" name="Fish Shellfish Immunol.">
        <title>Early steps in the European eel (Anguilla anguilla)-Vibrio vulnificus interaction in the gills: Role of the RtxA13 toxin.</title>
        <authorList>
            <person name="Callol A."/>
            <person name="Pajuelo D."/>
            <person name="Ebbesson L."/>
            <person name="Teles M."/>
            <person name="MacKenzie S."/>
            <person name="Amaro C."/>
        </authorList>
    </citation>
    <scope>NUCLEOTIDE SEQUENCE</scope>
</reference>
<organism evidence="1">
    <name type="scientific">Anguilla anguilla</name>
    <name type="common">European freshwater eel</name>
    <name type="synonym">Muraena anguilla</name>
    <dbReference type="NCBI Taxonomy" id="7936"/>
    <lineage>
        <taxon>Eukaryota</taxon>
        <taxon>Metazoa</taxon>
        <taxon>Chordata</taxon>
        <taxon>Craniata</taxon>
        <taxon>Vertebrata</taxon>
        <taxon>Euteleostomi</taxon>
        <taxon>Actinopterygii</taxon>
        <taxon>Neopterygii</taxon>
        <taxon>Teleostei</taxon>
        <taxon>Anguilliformes</taxon>
        <taxon>Anguillidae</taxon>
        <taxon>Anguilla</taxon>
    </lineage>
</organism>
<accession>A0A0E9UNB2</accession>
<dbReference type="EMBL" id="GBXM01041346">
    <property type="protein sequence ID" value="JAH67231.1"/>
    <property type="molecule type" value="Transcribed_RNA"/>
</dbReference>
<sequence length="20" mass="2372">MSTEFEYTSALLHHKKQHIA</sequence>
<evidence type="ECO:0000313" key="1">
    <source>
        <dbReference type="EMBL" id="JAH67231.1"/>
    </source>
</evidence>
<dbReference type="AlphaFoldDB" id="A0A0E9UNB2"/>
<reference evidence="1" key="1">
    <citation type="submission" date="2014-11" db="EMBL/GenBank/DDBJ databases">
        <authorList>
            <person name="Amaro Gonzalez C."/>
        </authorList>
    </citation>
    <scope>NUCLEOTIDE SEQUENCE</scope>
</reference>
<name>A0A0E9UNB2_ANGAN</name>
<proteinExistence type="predicted"/>